<dbReference type="Pfam" id="PF04250">
    <property type="entry name" value="DUF429"/>
    <property type="match status" value="1"/>
</dbReference>
<comment type="caution">
    <text evidence="1">The sequence shown here is derived from an EMBL/GenBank/DDBJ whole genome shotgun (WGS) entry which is preliminary data.</text>
</comment>
<dbReference type="RefSeq" id="WP_282586233.1">
    <property type="nucleotide sequence ID" value="NZ_JAMOIM010000012.1"/>
</dbReference>
<keyword evidence="2" id="KW-1185">Reference proteome</keyword>
<dbReference type="Proteomes" id="UP001165667">
    <property type="component" value="Unassembled WGS sequence"/>
</dbReference>
<dbReference type="EMBL" id="JAMOIM010000012">
    <property type="protein sequence ID" value="MCW6509859.1"/>
    <property type="molecule type" value="Genomic_DNA"/>
</dbReference>
<protein>
    <submittedName>
        <fullName evidence="1">DUF429 domain-containing protein</fullName>
    </submittedName>
</protein>
<dbReference type="AlphaFoldDB" id="A0AA42CJU4"/>
<organism evidence="1 2">
    <name type="scientific">Lichenifustis flavocetrariae</name>
    <dbReference type="NCBI Taxonomy" id="2949735"/>
    <lineage>
        <taxon>Bacteria</taxon>
        <taxon>Pseudomonadati</taxon>
        <taxon>Pseudomonadota</taxon>
        <taxon>Alphaproteobacteria</taxon>
        <taxon>Hyphomicrobiales</taxon>
        <taxon>Lichenihabitantaceae</taxon>
        <taxon>Lichenifustis</taxon>
    </lineage>
</organism>
<dbReference type="PIRSF" id="PIRSF018008">
    <property type="entry name" value="UCP018008"/>
    <property type="match status" value="1"/>
</dbReference>
<evidence type="ECO:0000313" key="2">
    <source>
        <dbReference type="Proteomes" id="UP001165667"/>
    </source>
</evidence>
<sequence>MTAGSPATFIGFDSAWADNSKAPGAICSIHFDGSVFSGFLAPRLVGFAAALEFIRALPNRAGPTLLALDQPTIVPNATGMRPVEKVAATLVSWVGGGVQPANRGRRGMFDDGAPVWRFLSGLGAVEDPLAVRTAMTGLHLMEVFPALAFPSLADEFFGRLAGPRYNPGRRATFRLEHWQRVITVVMSEATRLGCHEADTWLANLRASDRPTKGDQDRLDALICMLVAVRWRLDEPDASAMIGDLTTGYIVTPTSAAARTRLAAAAYERRVPYTMTGAR</sequence>
<evidence type="ECO:0000313" key="1">
    <source>
        <dbReference type="EMBL" id="MCW6509859.1"/>
    </source>
</evidence>
<accession>A0AA42CJU4</accession>
<dbReference type="InterPro" id="IPR008306">
    <property type="entry name" value="UCP018008"/>
</dbReference>
<gene>
    <name evidence="1" type="ORF">M8523_17720</name>
</gene>
<name>A0AA42CJU4_9HYPH</name>
<dbReference type="InterPro" id="IPR007362">
    <property type="entry name" value="DUF429"/>
</dbReference>
<reference evidence="1" key="1">
    <citation type="submission" date="2022-05" db="EMBL/GenBank/DDBJ databases">
        <authorList>
            <person name="Pankratov T."/>
        </authorList>
    </citation>
    <scope>NUCLEOTIDE SEQUENCE</scope>
    <source>
        <strain evidence="1">BP6-180914</strain>
    </source>
</reference>
<proteinExistence type="predicted"/>